<protein>
    <submittedName>
        <fullName evidence="2">Uncharacterized protein</fullName>
    </submittedName>
</protein>
<evidence type="ECO:0000256" key="1">
    <source>
        <dbReference type="SAM" id="Phobius"/>
    </source>
</evidence>
<keyword evidence="1" id="KW-0472">Membrane</keyword>
<reference evidence="2 3" key="1">
    <citation type="journal article" date="2019" name="Int. J. Syst. Evol. Microbiol.">
        <title>The Global Catalogue of Microorganisms (GCM) 10K type strain sequencing project: providing services to taxonomists for standard genome sequencing and annotation.</title>
        <authorList>
            <consortium name="The Broad Institute Genomics Platform"/>
            <consortium name="The Broad Institute Genome Sequencing Center for Infectious Disease"/>
            <person name="Wu L."/>
            <person name="Ma J."/>
        </authorList>
    </citation>
    <scope>NUCLEOTIDE SEQUENCE [LARGE SCALE GENOMIC DNA]</scope>
    <source>
        <strain evidence="2 3">CGMCC 1.12543</strain>
    </source>
</reference>
<dbReference type="RefSeq" id="WP_247420015.1">
    <property type="nucleotide sequence ID" value="NZ_JALLGW010000002.1"/>
</dbReference>
<evidence type="ECO:0000313" key="2">
    <source>
        <dbReference type="EMBL" id="MFC5970567.1"/>
    </source>
</evidence>
<feature type="transmembrane region" description="Helical" evidence="1">
    <location>
        <begin position="49"/>
        <end position="71"/>
    </location>
</feature>
<keyword evidence="3" id="KW-1185">Reference proteome</keyword>
<proteinExistence type="predicted"/>
<keyword evidence="1" id="KW-0812">Transmembrane</keyword>
<dbReference type="EMBL" id="JBHSQH010000001">
    <property type="protein sequence ID" value="MFC5970567.1"/>
    <property type="molecule type" value="Genomic_DNA"/>
</dbReference>
<organism evidence="2 3">
    <name type="scientific">Halomarina salina</name>
    <dbReference type="NCBI Taxonomy" id="1872699"/>
    <lineage>
        <taxon>Archaea</taxon>
        <taxon>Methanobacteriati</taxon>
        <taxon>Methanobacteriota</taxon>
        <taxon>Stenosarchaea group</taxon>
        <taxon>Halobacteria</taxon>
        <taxon>Halobacteriales</taxon>
        <taxon>Natronomonadaceae</taxon>
        <taxon>Halomarina</taxon>
    </lineage>
</organism>
<keyword evidence="1" id="KW-1133">Transmembrane helix</keyword>
<dbReference type="AlphaFoldDB" id="A0ABD5RJ23"/>
<gene>
    <name evidence="2" type="ORF">ACFPYI_04410</name>
</gene>
<name>A0ABD5RJ23_9EURY</name>
<dbReference type="Proteomes" id="UP001596099">
    <property type="component" value="Unassembled WGS sequence"/>
</dbReference>
<evidence type="ECO:0000313" key="3">
    <source>
        <dbReference type="Proteomes" id="UP001596099"/>
    </source>
</evidence>
<sequence>MSTDSLTFVKYGLGVALGLFVMLYTFESYHWYGYMKANPNTGSVSGGGWWFNGLFFIIGVVVAFTSFMSGLQQAIQSDI</sequence>
<accession>A0ABD5RJ23</accession>
<feature type="transmembrane region" description="Helical" evidence="1">
    <location>
        <begin position="7"/>
        <end position="26"/>
    </location>
</feature>
<comment type="caution">
    <text evidence="2">The sequence shown here is derived from an EMBL/GenBank/DDBJ whole genome shotgun (WGS) entry which is preliminary data.</text>
</comment>